<dbReference type="PIRSF" id="PIRSF005715">
    <property type="entry name" value="VPS45_Sec1"/>
    <property type="match status" value="1"/>
</dbReference>
<dbReference type="SUPFAM" id="SSF56815">
    <property type="entry name" value="Sec1/munc18-like (SM) proteins"/>
    <property type="match status" value="1"/>
</dbReference>
<dbReference type="EMBL" id="OC915079">
    <property type="protein sequence ID" value="CAD7638528.1"/>
    <property type="molecule type" value="Genomic_DNA"/>
</dbReference>
<dbReference type="Gene3D" id="1.25.40.60">
    <property type="match status" value="1"/>
</dbReference>
<dbReference type="InterPro" id="IPR001619">
    <property type="entry name" value="Sec1-like"/>
</dbReference>
<evidence type="ECO:0008006" key="4">
    <source>
        <dbReference type="Google" id="ProtNLM"/>
    </source>
</evidence>
<dbReference type="PANTHER" id="PTHR11679">
    <property type="entry name" value="VESICLE PROTEIN SORTING-ASSOCIATED"/>
    <property type="match status" value="1"/>
</dbReference>
<comment type="similarity">
    <text evidence="1">Belongs to the STXBP/unc-18/SEC1 family.</text>
</comment>
<evidence type="ECO:0000313" key="3">
    <source>
        <dbReference type="Proteomes" id="UP000728032"/>
    </source>
</evidence>
<dbReference type="EMBL" id="CAJPVJ010000254">
    <property type="protein sequence ID" value="CAG2161844.1"/>
    <property type="molecule type" value="Genomic_DNA"/>
</dbReference>
<dbReference type="FunFam" id="3.40.50.2060:FF:000002">
    <property type="entry name" value="sec1 family domain-containing protein 1"/>
    <property type="match status" value="1"/>
</dbReference>
<dbReference type="Gene3D" id="3.40.50.2060">
    <property type="match status" value="1"/>
</dbReference>
<keyword evidence="3" id="KW-1185">Reference proteome</keyword>
<dbReference type="InterPro" id="IPR036045">
    <property type="entry name" value="Sec1-like_sf"/>
</dbReference>
<sequence>MSTSFTVRERQKNAMKAILNLNSSMNMTSGSSEPVWKVFVYDRCGQDIVSPLFSVKELRESGITLHMQLHSDRDPIPDVPAVYFLLPTDENIMRICQDFRNQLYDHYYLNFISPISRQKLEDLASAALQANCAHSVTKVYDQYLNFISLEDDMFVLKQQDKDLVSYYAINRSDVKDTDMEVVIDHIVDSLFSVFVTLGVVPIIRSPKGNAAEMVAEKLDKKIRENLRDARNSLFNGGDMFSGGMALSFQRPLLVILDRNMDMATPLHHTWTYQALAHDVLDLKLNQVRIDEPVDQSTGGSRPKRAPVKAYDLNPSDKFWELNKGNPFPQVAEAVQEELEAYRSSEDEVKRLKTEMGLDGNVADEAISLLSDNTARLTSAVSSLPELLEKKRLIDLHTTIATSILDHIKSRKLDIYFEIEEKIMSKAVLDKSPLELMIDPNAGLKADKLRLFLIQYLCASASAMSESDVSQITNELSVQNCDLRPYEYIKRWKKFSKLSNSLSDSQYVFHTGGGTKTVSMFSKLMSQGSQFVMEGVKNLVLKRHTLPITRIVDALMEMKSVPEADEYRYFDPKLLKADSQSARHRTPFQEAIVFMVGGGNYIEYQNLIDYCKNKSKSSPKHIIYGTTDLMNANQFLSQLSKLGEEIH</sequence>
<dbReference type="Gene3D" id="3.40.50.1910">
    <property type="match status" value="1"/>
</dbReference>
<dbReference type="InterPro" id="IPR027482">
    <property type="entry name" value="Sec1-like_dom2"/>
</dbReference>
<dbReference type="Pfam" id="PF00995">
    <property type="entry name" value="Sec1"/>
    <property type="match status" value="1"/>
</dbReference>
<evidence type="ECO:0000313" key="2">
    <source>
        <dbReference type="EMBL" id="CAD7638528.1"/>
    </source>
</evidence>
<dbReference type="InterPro" id="IPR043154">
    <property type="entry name" value="Sec-1-like_dom1"/>
</dbReference>
<proteinExistence type="inferred from homology"/>
<dbReference type="GO" id="GO:0016192">
    <property type="term" value="P:vesicle-mediated transport"/>
    <property type="evidence" value="ECO:0007669"/>
    <property type="project" value="InterPro"/>
</dbReference>
<dbReference type="Proteomes" id="UP000728032">
    <property type="component" value="Unassembled WGS sequence"/>
</dbReference>
<evidence type="ECO:0000256" key="1">
    <source>
        <dbReference type="ARBA" id="ARBA00009884"/>
    </source>
</evidence>
<dbReference type="OrthoDB" id="10251230at2759"/>
<dbReference type="AlphaFoldDB" id="A0A7R9LBK1"/>
<name>A0A7R9LBK1_9ACAR</name>
<dbReference type="Gene3D" id="3.90.830.10">
    <property type="entry name" value="Syntaxin Binding Protein 1, Chain A, domain 2"/>
    <property type="match status" value="1"/>
</dbReference>
<organism evidence="2">
    <name type="scientific">Oppiella nova</name>
    <dbReference type="NCBI Taxonomy" id="334625"/>
    <lineage>
        <taxon>Eukaryota</taxon>
        <taxon>Metazoa</taxon>
        <taxon>Ecdysozoa</taxon>
        <taxon>Arthropoda</taxon>
        <taxon>Chelicerata</taxon>
        <taxon>Arachnida</taxon>
        <taxon>Acari</taxon>
        <taxon>Acariformes</taxon>
        <taxon>Sarcoptiformes</taxon>
        <taxon>Oribatida</taxon>
        <taxon>Brachypylina</taxon>
        <taxon>Oppioidea</taxon>
        <taxon>Oppiidae</taxon>
        <taxon>Oppiella</taxon>
    </lineage>
</organism>
<gene>
    <name evidence="2" type="ORF">ONB1V03_LOCUS1445</name>
</gene>
<reference evidence="2" key="1">
    <citation type="submission" date="2020-11" db="EMBL/GenBank/DDBJ databases">
        <authorList>
            <person name="Tran Van P."/>
        </authorList>
    </citation>
    <scope>NUCLEOTIDE SEQUENCE</scope>
</reference>
<accession>A0A7R9LBK1</accession>
<dbReference type="InterPro" id="IPR043127">
    <property type="entry name" value="Sec-1-like_dom3a"/>
</dbReference>
<protein>
    <recommendedName>
        <fullName evidence="4">Sec1 family domain-containing protein 1</fullName>
    </recommendedName>
</protein>